<gene>
    <name evidence="2" type="ORF">ASILVAE211_24075</name>
</gene>
<dbReference type="AlphaFoldDB" id="A0A963YW82"/>
<dbReference type="InterPro" id="IPR027443">
    <property type="entry name" value="IPNS-like_sf"/>
</dbReference>
<comment type="caution">
    <text evidence="2">The sequence shown here is derived from an EMBL/GenBank/DDBJ whole genome shotgun (WGS) entry which is preliminary data.</text>
</comment>
<dbReference type="Gene3D" id="2.60.120.330">
    <property type="entry name" value="B-lactam Antibiotic, Isopenicillin N Synthase, Chain"/>
    <property type="match status" value="1"/>
</dbReference>
<sequence>MIEPFRLIRSGVDVAPLVEQLAAHPELWGQQKARLVPGSPHSETVDIWVRFRDVDAYVAEYGSDMARFVDEHESVWLPPALVLPGAVAIATNLAGDRRLGGVLITKTPPGGQIKPHVDGGWHAQAHDKFYVAIQADDGCLFRWDGSDLIASPGDIWEFRNDIPHSVENHSSRDRLSMIVCLRRDL</sequence>
<evidence type="ECO:0000259" key="1">
    <source>
        <dbReference type="Pfam" id="PF05118"/>
    </source>
</evidence>
<keyword evidence="3" id="KW-1185">Reference proteome</keyword>
<protein>
    <submittedName>
        <fullName evidence="2">Aspartyl/asparaginyl beta-hydroxylase domain-containing protein</fullName>
    </submittedName>
</protein>
<reference evidence="2" key="2">
    <citation type="submission" date="2021-01" db="EMBL/GenBank/DDBJ databases">
        <authorList>
            <person name="Mieszkin S."/>
            <person name="Pouder E."/>
            <person name="Alain K."/>
        </authorList>
    </citation>
    <scope>NUCLEOTIDE SEQUENCE</scope>
    <source>
        <strain evidence="2">HW T2.11</strain>
    </source>
</reference>
<proteinExistence type="predicted"/>
<dbReference type="Proteomes" id="UP000708298">
    <property type="component" value="Unassembled WGS sequence"/>
</dbReference>
<name>A0A963YW82_9PROT</name>
<evidence type="ECO:0000313" key="2">
    <source>
        <dbReference type="EMBL" id="MCB8878278.1"/>
    </source>
</evidence>
<dbReference type="RefSeq" id="WP_227323926.1">
    <property type="nucleotide sequence ID" value="NZ_JAESVB010000028.1"/>
</dbReference>
<evidence type="ECO:0000313" key="3">
    <source>
        <dbReference type="Proteomes" id="UP000708298"/>
    </source>
</evidence>
<organism evidence="2 3">
    <name type="scientific">Acidisoma silvae</name>
    <dbReference type="NCBI Taxonomy" id="2802396"/>
    <lineage>
        <taxon>Bacteria</taxon>
        <taxon>Pseudomonadati</taxon>
        <taxon>Pseudomonadota</taxon>
        <taxon>Alphaproteobacteria</taxon>
        <taxon>Acetobacterales</taxon>
        <taxon>Acidocellaceae</taxon>
        <taxon>Acidisoma</taxon>
    </lineage>
</organism>
<dbReference type="Pfam" id="PF05118">
    <property type="entry name" value="Asp_Arg_Hydrox"/>
    <property type="match status" value="1"/>
</dbReference>
<dbReference type="EMBL" id="JAESVB010000028">
    <property type="protein sequence ID" value="MCB8878278.1"/>
    <property type="molecule type" value="Genomic_DNA"/>
</dbReference>
<feature type="domain" description="Aspartyl/asparaginy/proline hydroxylase" evidence="1">
    <location>
        <begin position="97"/>
        <end position="182"/>
    </location>
</feature>
<accession>A0A963YW82</accession>
<dbReference type="InterPro" id="IPR007803">
    <property type="entry name" value="Asp/Arg/Pro-Hydrxlase"/>
</dbReference>
<dbReference type="SUPFAM" id="SSF51197">
    <property type="entry name" value="Clavaminate synthase-like"/>
    <property type="match status" value="1"/>
</dbReference>
<reference evidence="2" key="1">
    <citation type="journal article" date="2021" name="Microorganisms">
        <title>Acidisoma silvae sp. nov. and Acidisomacellulosilytica sp. nov., Two Acidophilic Bacteria Isolated from Decaying Wood, Hydrolyzing Cellulose and Producing Poly-3-hydroxybutyrate.</title>
        <authorList>
            <person name="Mieszkin S."/>
            <person name="Pouder E."/>
            <person name="Uroz S."/>
            <person name="Simon-Colin C."/>
            <person name="Alain K."/>
        </authorList>
    </citation>
    <scope>NUCLEOTIDE SEQUENCE</scope>
    <source>
        <strain evidence="2">HW T2.11</strain>
    </source>
</reference>